<organism evidence="1">
    <name type="scientific">marine metagenome</name>
    <dbReference type="NCBI Taxonomy" id="408172"/>
    <lineage>
        <taxon>unclassified sequences</taxon>
        <taxon>metagenomes</taxon>
        <taxon>ecological metagenomes</taxon>
    </lineage>
</organism>
<feature type="non-terminal residue" evidence="1">
    <location>
        <position position="218"/>
    </location>
</feature>
<gene>
    <name evidence="1" type="ORF">METZ01_LOCUS103222</name>
</gene>
<evidence type="ECO:0000313" key="1">
    <source>
        <dbReference type="EMBL" id="SVA50368.1"/>
    </source>
</evidence>
<sequence length="218" mass="25072">MGDLKEQLEKWKQSRYREPMSLTRYKMSEGFEWGVQTFLKKHGIGRTRFSYGILFLPRADVEKAKSLLKKEVEKTNGDVAIMPKSILGEEHDCSQVHPGKKHSEWLNKEEQLEQFDEGRMKDIYTMDQEGKSHEEIAKRLKLKVSTVKTILGEEVFAEFTDTQIASLKKDYAGLQGKTISGINANKLMKIFDKFDKSKPLLIKLLKAKIPFVSMLAQA</sequence>
<dbReference type="AlphaFoldDB" id="A0A381WEA2"/>
<proteinExistence type="predicted"/>
<protein>
    <submittedName>
        <fullName evidence="1">Uncharacterized protein</fullName>
    </submittedName>
</protein>
<accession>A0A381WEA2</accession>
<dbReference type="EMBL" id="UINC01011407">
    <property type="protein sequence ID" value="SVA50368.1"/>
    <property type="molecule type" value="Genomic_DNA"/>
</dbReference>
<reference evidence="1" key="1">
    <citation type="submission" date="2018-05" db="EMBL/GenBank/DDBJ databases">
        <authorList>
            <person name="Lanie J.A."/>
            <person name="Ng W.-L."/>
            <person name="Kazmierczak K.M."/>
            <person name="Andrzejewski T.M."/>
            <person name="Davidsen T.M."/>
            <person name="Wayne K.J."/>
            <person name="Tettelin H."/>
            <person name="Glass J.I."/>
            <person name="Rusch D."/>
            <person name="Podicherti R."/>
            <person name="Tsui H.-C.T."/>
            <person name="Winkler M.E."/>
        </authorList>
    </citation>
    <scope>NUCLEOTIDE SEQUENCE</scope>
</reference>
<name>A0A381WEA2_9ZZZZ</name>